<dbReference type="InterPro" id="IPR002524">
    <property type="entry name" value="Cation_efflux"/>
</dbReference>
<comment type="similarity">
    <text evidence="2">Belongs to the cation diffusion facilitator (CDF) transporter (TC 2.A.4) family.</text>
</comment>
<dbReference type="InterPro" id="IPR027470">
    <property type="entry name" value="Cation_efflux_CTD"/>
</dbReference>
<evidence type="ECO:0000259" key="8">
    <source>
        <dbReference type="Pfam" id="PF01545"/>
    </source>
</evidence>
<dbReference type="FunFam" id="1.20.1510.10:FF:000006">
    <property type="entry name" value="Divalent cation efflux transporter"/>
    <property type="match status" value="1"/>
</dbReference>
<dbReference type="PANTHER" id="PTHR43840:SF15">
    <property type="entry name" value="MITOCHONDRIAL METAL TRANSPORTER 1-RELATED"/>
    <property type="match status" value="1"/>
</dbReference>
<feature type="transmembrane region" description="Helical" evidence="7">
    <location>
        <begin position="92"/>
        <end position="110"/>
    </location>
</feature>
<keyword evidence="6 7" id="KW-0472">Membrane</keyword>
<dbReference type="AlphaFoldDB" id="A0AB38A7K7"/>
<dbReference type="InterPro" id="IPR036837">
    <property type="entry name" value="Cation_efflux_CTD_sf"/>
</dbReference>
<keyword evidence="4 7" id="KW-0812">Transmembrane</keyword>
<dbReference type="Gene3D" id="3.30.70.1350">
    <property type="entry name" value="Cation efflux protein, cytoplasmic domain"/>
    <property type="match status" value="1"/>
</dbReference>
<dbReference type="InterPro" id="IPR050291">
    <property type="entry name" value="CDF_Transporter"/>
</dbReference>
<accession>A0AB38A7K7</accession>
<evidence type="ECO:0000256" key="3">
    <source>
        <dbReference type="ARBA" id="ARBA00022448"/>
    </source>
</evidence>
<dbReference type="Pfam" id="PF01545">
    <property type="entry name" value="Cation_efflux"/>
    <property type="match status" value="1"/>
</dbReference>
<feature type="domain" description="Cation efflux protein cytoplasmic" evidence="9">
    <location>
        <begin position="222"/>
        <end position="297"/>
    </location>
</feature>
<dbReference type="Proteomes" id="UP000183687">
    <property type="component" value="Unassembled WGS sequence"/>
</dbReference>
<feature type="transmembrane region" description="Helical" evidence="7">
    <location>
        <begin position="20"/>
        <end position="42"/>
    </location>
</feature>
<comment type="subcellular location">
    <subcellularLocation>
        <location evidence="1">Membrane</location>
        <topology evidence="1">Multi-pass membrane protein</topology>
    </subcellularLocation>
</comment>
<dbReference type="EMBL" id="FNSH01000001">
    <property type="protein sequence ID" value="SEB89049.1"/>
    <property type="molecule type" value="Genomic_DNA"/>
</dbReference>
<evidence type="ECO:0000313" key="11">
    <source>
        <dbReference type="Proteomes" id="UP000183687"/>
    </source>
</evidence>
<keyword evidence="3" id="KW-0813">Transport</keyword>
<reference evidence="10 11" key="1">
    <citation type="submission" date="2016-10" db="EMBL/GenBank/DDBJ databases">
        <authorList>
            <person name="Varghese N."/>
            <person name="Submissions S."/>
        </authorList>
    </citation>
    <scope>NUCLEOTIDE SEQUENCE [LARGE SCALE GENOMIC DNA]</scope>
    <source>
        <strain evidence="10 11">DSM 20586</strain>
    </source>
</reference>
<gene>
    <name evidence="10" type="ORF">SAMN04489746_1234</name>
</gene>
<dbReference type="InterPro" id="IPR027469">
    <property type="entry name" value="Cation_efflux_TMD_sf"/>
</dbReference>
<name>A0AB38A7K7_9ACTN</name>
<organism evidence="10 11">
    <name type="scientific">Atopobium minutum</name>
    <dbReference type="NCBI Taxonomy" id="1381"/>
    <lineage>
        <taxon>Bacteria</taxon>
        <taxon>Bacillati</taxon>
        <taxon>Actinomycetota</taxon>
        <taxon>Coriobacteriia</taxon>
        <taxon>Coriobacteriales</taxon>
        <taxon>Atopobiaceae</taxon>
        <taxon>Atopobium</taxon>
    </lineage>
</organism>
<sequence length="386" mass="42165">MSHLAPEANDLSNPQDRRAWGAAAALAGIGFNLLLFVFKALVGLLGGSVSIFADAVNNLSDAGGNIIAWFGFKLAAKPADTEHPYGHGRYEYLSGLIVAVIVMVIGVELLKTSFEKIVSPAPVSFGTPAALVLVASILVKFYMFSFNESIGKQIDSSALMAASVDARNDVITTSAVLMANFLPTLIGFNFDGWAGLAVAIYIIYSGFGLIKDTIDPLLGSAPDPKLVKHIQNTIMSYEGILGTHDLMVHNYGPGRIFISAHVEMAAEIDPLKSHDVIDNIERHFQEEGIVCILHYDPIVTNDPHLDDMRNWIARRVRAIDPRLTIHDVRCIPGPTHTTIIFDCVRPTNLPMTDDELKQAITRTVSKRYPQAVCNITIDQNFLRIEA</sequence>
<dbReference type="GO" id="GO:0008324">
    <property type="term" value="F:monoatomic cation transmembrane transporter activity"/>
    <property type="evidence" value="ECO:0007669"/>
    <property type="project" value="InterPro"/>
</dbReference>
<dbReference type="NCBIfam" id="TIGR01297">
    <property type="entry name" value="CDF"/>
    <property type="match status" value="1"/>
</dbReference>
<evidence type="ECO:0000313" key="10">
    <source>
        <dbReference type="EMBL" id="SEB89049.1"/>
    </source>
</evidence>
<dbReference type="Pfam" id="PF16916">
    <property type="entry name" value="ZT_dimer"/>
    <property type="match status" value="1"/>
</dbReference>
<evidence type="ECO:0000259" key="9">
    <source>
        <dbReference type="Pfam" id="PF16916"/>
    </source>
</evidence>
<evidence type="ECO:0000256" key="1">
    <source>
        <dbReference type="ARBA" id="ARBA00004141"/>
    </source>
</evidence>
<protein>
    <submittedName>
        <fullName evidence="10">Cation diffusion facilitator family transporter</fullName>
    </submittedName>
</protein>
<comment type="caution">
    <text evidence="10">The sequence shown here is derived from an EMBL/GenBank/DDBJ whole genome shotgun (WGS) entry which is preliminary data.</text>
</comment>
<dbReference type="PANTHER" id="PTHR43840">
    <property type="entry name" value="MITOCHONDRIAL METAL TRANSPORTER 1-RELATED"/>
    <property type="match status" value="1"/>
</dbReference>
<evidence type="ECO:0000256" key="2">
    <source>
        <dbReference type="ARBA" id="ARBA00008114"/>
    </source>
</evidence>
<dbReference type="GO" id="GO:0016020">
    <property type="term" value="C:membrane"/>
    <property type="evidence" value="ECO:0007669"/>
    <property type="project" value="UniProtKB-SubCell"/>
</dbReference>
<feature type="domain" description="Cation efflux protein transmembrane" evidence="8">
    <location>
        <begin position="26"/>
        <end position="218"/>
    </location>
</feature>
<evidence type="ECO:0000256" key="4">
    <source>
        <dbReference type="ARBA" id="ARBA00022692"/>
    </source>
</evidence>
<dbReference type="InterPro" id="IPR058533">
    <property type="entry name" value="Cation_efflux_TM"/>
</dbReference>
<evidence type="ECO:0000256" key="6">
    <source>
        <dbReference type="ARBA" id="ARBA00023136"/>
    </source>
</evidence>
<evidence type="ECO:0000256" key="5">
    <source>
        <dbReference type="ARBA" id="ARBA00022989"/>
    </source>
</evidence>
<dbReference type="Gene3D" id="1.20.1510.10">
    <property type="entry name" value="Cation efflux protein transmembrane domain"/>
    <property type="match status" value="1"/>
</dbReference>
<dbReference type="SUPFAM" id="SSF160240">
    <property type="entry name" value="Cation efflux protein cytoplasmic domain-like"/>
    <property type="match status" value="1"/>
</dbReference>
<feature type="transmembrane region" description="Helical" evidence="7">
    <location>
        <begin position="122"/>
        <end position="143"/>
    </location>
</feature>
<dbReference type="SUPFAM" id="SSF161111">
    <property type="entry name" value="Cation efflux protein transmembrane domain-like"/>
    <property type="match status" value="1"/>
</dbReference>
<proteinExistence type="inferred from homology"/>
<evidence type="ECO:0000256" key="7">
    <source>
        <dbReference type="SAM" id="Phobius"/>
    </source>
</evidence>
<keyword evidence="5 7" id="KW-1133">Transmembrane helix</keyword>
<feature type="transmembrane region" description="Helical" evidence="7">
    <location>
        <begin position="192"/>
        <end position="210"/>
    </location>
</feature>